<keyword evidence="2" id="KW-1185">Reference proteome</keyword>
<accession>A0A1W6YVX8</accession>
<proteinExistence type="predicted"/>
<sequence>MDLNKGGYSLPHNLVLAARLIGLDAQIYMASTYPTKLVSMRYPQCESLCEQSGVSVFHREPPPLSHAERLLKIMGVMKMLGLHYVMQRPDYTYMDPADGQDYYSFRELNNSWLKCYMDIGISILLKKS</sequence>
<evidence type="ECO:0000313" key="1">
    <source>
        <dbReference type="EMBL" id="ARP85257.1"/>
    </source>
</evidence>
<dbReference type="Pfam" id="PF25855">
    <property type="entry name" value="IpaJ_protease"/>
    <property type="match status" value="1"/>
</dbReference>
<dbReference type="Proteomes" id="UP000194139">
    <property type="component" value="Chromosome"/>
</dbReference>
<organism evidence="1 2">
    <name type="scientific">Bordetella genomosp. 9</name>
    <dbReference type="NCBI Taxonomy" id="1416803"/>
    <lineage>
        <taxon>Bacteria</taxon>
        <taxon>Pseudomonadati</taxon>
        <taxon>Pseudomonadota</taxon>
        <taxon>Betaproteobacteria</taxon>
        <taxon>Burkholderiales</taxon>
        <taxon>Alcaligenaceae</taxon>
        <taxon>Bordetella</taxon>
    </lineage>
</organism>
<evidence type="ECO:0000313" key="2">
    <source>
        <dbReference type="Proteomes" id="UP000194139"/>
    </source>
</evidence>
<dbReference type="InterPro" id="IPR058988">
    <property type="entry name" value="IpaJ"/>
</dbReference>
<gene>
    <name evidence="1" type="ORF">CAL13_02770</name>
</gene>
<reference evidence="1 2" key="1">
    <citation type="submission" date="2017-05" db="EMBL/GenBank/DDBJ databases">
        <title>Complete and WGS of Bordetella genogroups.</title>
        <authorList>
            <person name="Spilker T."/>
            <person name="LiPuma J."/>
        </authorList>
    </citation>
    <scope>NUCLEOTIDE SEQUENCE [LARGE SCALE GENOMIC DNA]</scope>
    <source>
        <strain evidence="1 2">AU17164</strain>
    </source>
</reference>
<dbReference type="AlphaFoldDB" id="A0A1W6YVX8"/>
<name>A0A1W6YVX8_9BORD</name>
<dbReference type="EMBL" id="CP021109">
    <property type="protein sequence ID" value="ARP85257.1"/>
    <property type="molecule type" value="Genomic_DNA"/>
</dbReference>
<protein>
    <submittedName>
        <fullName evidence="1">Uncharacterized protein</fullName>
    </submittedName>
</protein>